<name>A0A0F9AKL2_9ZZZZ</name>
<dbReference type="AlphaFoldDB" id="A0A0F9AKL2"/>
<organism evidence="1">
    <name type="scientific">marine sediment metagenome</name>
    <dbReference type="NCBI Taxonomy" id="412755"/>
    <lineage>
        <taxon>unclassified sequences</taxon>
        <taxon>metagenomes</taxon>
        <taxon>ecological metagenomes</taxon>
    </lineage>
</organism>
<dbReference type="SUPFAM" id="SSF51735">
    <property type="entry name" value="NAD(P)-binding Rossmann-fold domains"/>
    <property type="match status" value="1"/>
</dbReference>
<evidence type="ECO:0000313" key="1">
    <source>
        <dbReference type="EMBL" id="KKK72741.1"/>
    </source>
</evidence>
<gene>
    <name evidence="1" type="ORF">LCGC14_2900860</name>
</gene>
<accession>A0A0F9AKL2</accession>
<comment type="caution">
    <text evidence="1">The sequence shown here is derived from an EMBL/GenBank/DDBJ whole genome shotgun (WGS) entry which is preliminary data.</text>
</comment>
<dbReference type="EMBL" id="LAZR01057106">
    <property type="protein sequence ID" value="KKK72741.1"/>
    <property type="molecule type" value="Genomic_DNA"/>
</dbReference>
<dbReference type="InterPro" id="IPR036291">
    <property type="entry name" value="NAD(P)-bd_dom_sf"/>
</dbReference>
<sequence length="156" mass="17733">MKKNIILIGLGEVGRAIRQIEKEAGNRVYVNDKKHGVEKICTSQTVDVMHICIPYSGDFINDTINFIKGYKPKLTIIHSTVNVGTTEEIFIRINYNFDKFITSEDEAIWNNNVKSVMWKDPNVLFAGTMSRLNQIIINDVDETYSTVVYEPSASIN</sequence>
<feature type="non-terminal residue" evidence="1">
    <location>
        <position position="156"/>
    </location>
</feature>
<reference evidence="1" key="1">
    <citation type="journal article" date="2015" name="Nature">
        <title>Complex archaea that bridge the gap between prokaryotes and eukaryotes.</title>
        <authorList>
            <person name="Spang A."/>
            <person name="Saw J.H."/>
            <person name="Jorgensen S.L."/>
            <person name="Zaremba-Niedzwiedzka K."/>
            <person name="Martijn J."/>
            <person name="Lind A.E."/>
            <person name="van Eijk R."/>
            <person name="Schleper C."/>
            <person name="Guy L."/>
            <person name="Ettema T.J."/>
        </authorList>
    </citation>
    <scope>NUCLEOTIDE SEQUENCE</scope>
</reference>
<proteinExistence type="predicted"/>
<protein>
    <submittedName>
        <fullName evidence="1">Uncharacterized protein</fullName>
    </submittedName>
</protein>